<accession>U1QLS4</accession>
<sequence>MLQCRRARSLGCSRWPRVTYAASHRLRKRRRRQGTQVTPPASSGRAAATGRLGRRAGPPSGPLIVRRGPLDQTFVDVSATF</sequence>
<dbReference type="EMBL" id="AWSE01000141">
    <property type="protein sequence ID" value="ERH22734.1"/>
    <property type="molecule type" value="Genomic_DNA"/>
</dbReference>
<feature type="region of interest" description="Disordered" evidence="1">
    <location>
        <begin position="24"/>
        <end position="67"/>
    </location>
</feature>
<organism evidence="2 3">
    <name type="scientific">Actinomyces johnsonii F0542</name>
    <dbReference type="NCBI Taxonomy" id="1321818"/>
    <lineage>
        <taxon>Bacteria</taxon>
        <taxon>Bacillati</taxon>
        <taxon>Actinomycetota</taxon>
        <taxon>Actinomycetes</taxon>
        <taxon>Actinomycetales</taxon>
        <taxon>Actinomycetaceae</taxon>
        <taxon>Actinomyces</taxon>
    </lineage>
</organism>
<feature type="compositionally biased region" description="Low complexity" evidence="1">
    <location>
        <begin position="38"/>
        <end position="58"/>
    </location>
</feature>
<feature type="compositionally biased region" description="Basic residues" evidence="1">
    <location>
        <begin position="24"/>
        <end position="33"/>
    </location>
</feature>
<evidence type="ECO:0000313" key="3">
    <source>
        <dbReference type="Proteomes" id="UP000016536"/>
    </source>
</evidence>
<name>U1QLS4_9ACTO</name>
<dbReference type="HOGENOM" id="CLU_2566173_0_0_11"/>
<evidence type="ECO:0000313" key="2">
    <source>
        <dbReference type="EMBL" id="ERH22734.1"/>
    </source>
</evidence>
<dbReference type="Proteomes" id="UP000016536">
    <property type="component" value="Unassembled WGS sequence"/>
</dbReference>
<evidence type="ECO:0000256" key="1">
    <source>
        <dbReference type="SAM" id="MobiDB-lite"/>
    </source>
</evidence>
<proteinExistence type="predicted"/>
<dbReference type="AlphaFoldDB" id="U1QLS4"/>
<comment type="caution">
    <text evidence="2">The sequence shown here is derived from an EMBL/GenBank/DDBJ whole genome shotgun (WGS) entry which is preliminary data.</text>
</comment>
<keyword evidence="3" id="KW-1185">Reference proteome</keyword>
<protein>
    <submittedName>
        <fullName evidence="2">Uncharacterized protein</fullName>
    </submittedName>
</protein>
<reference evidence="2 3" key="1">
    <citation type="submission" date="2013-08" db="EMBL/GenBank/DDBJ databases">
        <authorList>
            <person name="Weinstock G."/>
            <person name="Sodergren E."/>
            <person name="Wylie T."/>
            <person name="Fulton L."/>
            <person name="Fulton R."/>
            <person name="Fronick C."/>
            <person name="O'Laughlin M."/>
            <person name="Godfrey J."/>
            <person name="Miner T."/>
            <person name="Herter B."/>
            <person name="Appelbaum E."/>
            <person name="Cordes M."/>
            <person name="Lek S."/>
            <person name="Wollam A."/>
            <person name="Pepin K.H."/>
            <person name="Palsikar V.B."/>
            <person name="Mitreva M."/>
            <person name="Wilson R.K."/>
        </authorList>
    </citation>
    <scope>NUCLEOTIDE SEQUENCE [LARGE SCALE GENOMIC DNA]</scope>
    <source>
        <strain evidence="2 3">F0542</strain>
    </source>
</reference>
<gene>
    <name evidence="2" type="ORF">HMPREF1979_02266</name>
</gene>